<feature type="compositionally biased region" description="Low complexity" evidence="2">
    <location>
        <begin position="23"/>
        <end position="32"/>
    </location>
</feature>
<evidence type="ECO:0000256" key="1">
    <source>
        <dbReference type="SAM" id="Coils"/>
    </source>
</evidence>
<feature type="compositionally biased region" description="Low complexity" evidence="2">
    <location>
        <begin position="248"/>
        <end position="258"/>
    </location>
</feature>
<accession>A0ABD3RES6</accession>
<feature type="compositionally biased region" description="Polar residues" evidence="2">
    <location>
        <begin position="612"/>
        <end position="623"/>
    </location>
</feature>
<feature type="compositionally biased region" description="Polar residues" evidence="2">
    <location>
        <begin position="326"/>
        <end position="335"/>
    </location>
</feature>
<evidence type="ECO:0000256" key="2">
    <source>
        <dbReference type="SAM" id="MobiDB-lite"/>
    </source>
</evidence>
<dbReference type="InterPro" id="IPR007518">
    <property type="entry name" value="MINDY"/>
</dbReference>
<sequence>MPSSITYRNAAVVPPPKVPPPSSSASSSSTSSMHTMQRAYQLKSVEYLGSTRKILLQNENGPCPLLAAANALLLRGRMHLNPACIRNGVASAEEVINILADVSSENASSSSSSSSNGDDDHIIGIDNCRDNEYHLDEVLGILPNLQRGMDVNPRFDSGPTGAEYTRELAAFDLLGVELVHGWLLDPQDVVTSNVVSSRTYNELIEAVIMGNEAGEDVKRLEGRLIELEGRGGGGMGMTPHGEDENDRTTTTTTTTTTTSVPPRCGDASETELLAASSSFVVREGVVGCDDTNLERSRGENTSAGGGEGSSSLTHEWEGGGGEPYPASSSAEQQRYSRPDVPPSERDDDVMKDDSRLRAIADIRERISDLSLRIARSEVVNDFLTSSGHQLTHHGLMRLHQHVREGALCVFFRNNHFATLTKQNGVLYLLVTDLGYANAPEIVWEKLDDIDGDTEYVNENFLRPTPRQEMRPADGPTMTPESLLARRNQTENDYRLALAMNNGGNAFSRGMNDDDNDDDDGRLIDAVKELSLKVYHGEDDAAFVGIGAGNNFARIDTDMEIAMAYQRERERSEHESEQLARQLQELEYAREQRSAAAATANLARQQARARPAESTSALSNCTIS</sequence>
<keyword evidence="5" id="KW-1185">Reference proteome</keyword>
<feature type="region of interest" description="Disordered" evidence="2">
    <location>
        <begin position="228"/>
        <end position="266"/>
    </location>
</feature>
<feature type="compositionally biased region" description="Pro residues" evidence="2">
    <location>
        <begin position="13"/>
        <end position="22"/>
    </location>
</feature>
<dbReference type="InterPro" id="IPR033979">
    <property type="entry name" value="MINDY_domain"/>
</dbReference>
<dbReference type="AlphaFoldDB" id="A0ABD3RES6"/>
<comment type="caution">
    <text evidence="4">The sequence shown here is derived from an EMBL/GenBank/DDBJ whole genome shotgun (WGS) entry which is preliminary data.</text>
</comment>
<dbReference type="PANTHER" id="PTHR18063:SF6">
    <property type="entry name" value="UBIQUITIN CARBOXYL-TERMINAL HYDROLASE"/>
    <property type="match status" value="1"/>
</dbReference>
<name>A0ABD3RES6_9STRA</name>
<feature type="compositionally biased region" description="Low complexity" evidence="2">
    <location>
        <begin position="594"/>
        <end position="608"/>
    </location>
</feature>
<keyword evidence="1" id="KW-0175">Coiled coil</keyword>
<reference evidence="4 5" key="1">
    <citation type="submission" date="2024-10" db="EMBL/GenBank/DDBJ databases">
        <title>Updated reference genomes for cyclostephanoid diatoms.</title>
        <authorList>
            <person name="Roberts W.R."/>
            <person name="Alverson A.J."/>
        </authorList>
    </citation>
    <scope>NUCLEOTIDE SEQUENCE [LARGE SCALE GENOMIC DNA]</scope>
    <source>
        <strain evidence="4 5">AJA228-03</strain>
    </source>
</reference>
<feature type="coiled-coil region" evidence="1">
    <location>
        <begin position="561"/>
        <end position="588"/>
    </location>
</feature>
<dbReference type="Pfam" id="PF04424">
    <property type="entry name" value="MINDY_DUB"/>
    <property type="match status" value="1"/>
</dbReference>
<dbReference type="PANTHER" id="PTHR18063">
    <property type="entry name" value="NF-E2 INDUCIBLE PROTEIN"/>
    <property type="match status" value="1"/>
</dbReference>
<gene>
    <name evidence="4" type="ORF">ACHAXA_000764</name>
</gene>
<dbReference type="Proteomes" id="UP001530377">
    <property type="component" value="Unassembled WGS sequence"/>
</dbReference>
<evidence type="ECO:0000313" key="5">
    <source>
        <dbReference type="Proteomes" id="UP001530377"/>
    </source>
</evidence>
<evidence type="ECO:0000313" key="4">
    <source>
        <dbReference type="EMBL" id="KAL3811348.1"/>
    </source>
</evidence>
<feature type="region of interest" description="Disordered" evidence="2">
    <location>
        <begin position="290"/>
        <end position="352"/>
    </location>
</feature>
<dbReference type="EMBL" id="JALLPB020000266">
    <property type="protein sequence ID" value="KAL3811348.1"/>
    <property type="molecule type" value="Genomic_DNA"/>
</dbReference>
<feature type="region of interest" description="Disordered" evidence="2">
    <location>
        <begin position="1"/>
        <end position="36"/>
    </location>
</feature>
<proteinExistence type="predicted"/>
<evidence type="ECO:0000259" key="3">
    <source>
        <dbReference type="Pfam" id="PF04424"/>
    </source>
</evidence>
<organism evidence="4 5">
    <name type="scientific">Cyclostephanos tholiformis</name>
    <dbReference type="NCBI Taxonomy" id="382380"/>
    <lineage>
        <taxon>Eukaryota</taxon>
        <taxon>Sar</taxon>
        <taxon>Stramenopiles</taxon>
        <taxon>Ochrophyta</taxon>
        <taxon>Bacillariophyta</taxon>
        <taxon>Coscinodiscophyceae</taxon>
        <taxon>Thalassiosirophycidae</taxon>
        <taxon>Stephanodiscales</taxon>
        <taxon>Stephanodiscaceae</taxon>
        <taxon>Cyclostephanos</taxon>
    </lineage>
</organism>
<protein>
    <recommendedName>
        <fullName evidence="3">MINDY deubiquitinase domain-containing protein</fullName>
    </recommendedName>
</protein>
<feature type="region of interest" description="Disordered" evidence="2">
    <location>
        <begin position="590"/>
        <end position="623"/>
    </location>
</feature>
<feature type="domain" description="MINDY deubiquitinase" evidence="3">
    <location>
        <begin position="39"/>
        <end position="460"/>
    </location>
</feature>